<dbReference type="AlphaFoldDB" id="A0A3A1QV02"/>
<name>A0A3A1QV02_9BACI</name>
<dbReference type="RefSeq" id="WP_119547697.1">
    <property type="nucleotide sequence ID" value="NZ_QXIR01000019.1"/>
</dbReference>
<dbReference type="EMBL" id="QXIR01000019">
    <property type="protein sequence ID" value="RIW32000.1"/>
    <property type="molecule type" value="Genomic_DNA"/>
</dbReference>
<gene>
    <name evidence="2" type="ORF">D3H55_14050</name>
</gene>
<keyword evidence="1" id="KW-0472">Membrane</keyword>
<sequence>MLIATLTFGWIGIGIFLLIVFSLRSLLKNNEYGFLHMLMAVMYSMWLPLPFFLTEILTYEALRIGMIFGLLYLIMMVVTMAMQTGHIVHIAREEKTASAHEERSNHIMATLCGPFELLANIFKCIWAFFLVLAFWDNDMKMFAGVMLIFVMFIFYFLILLVNNSLNKPLKLFEKVVSNPYVFNIETICFFLTIIIYITVQQ</sequence>
<evidence type="ECO:0000256" key="1">
    <source>
        <dbReference type="SAM" id="Phobius"/>
    </source>
</evidence>
<feature type="transmembrane region" description="Helical" evidence="1">
    <location>
        <begin position="6"/>
        <end position="27"/>
    </location>
</feature>
<feature type="transmembrane region" description="Helical" evidence="1">
    <location>
        <begin position="180"/>
        <end position="199"/>
    </location>
</feature>
<evidence type="ECO:0000313" key="2">
    <source>
        <dbReference type="EMBL" id="RIW32000.1"/>
    </source>
</evidence>
<feature type="transmembrane region" description="Helical" evidence="1">
    <location>
        <begin position="141"/>
        <end position="160"/>
    </location>
</feature>
<feature type="transmembrane region" description="Helical" evidence="1">
    <location>
        <begin position="64"/>
        <end position="82"/>
    </location>
</feature>
<keyword evidence="3" id="KW-1185">Reference proteome</keyword>
<evidence type="ECO:0000313" key="3">
    <source>
        <dbReference type="Proteomes" id="UP000265801"/>
    </source>
</evidence>
<dbReference type="Proteomes" id="UP000265801">
    <property type="component" value="Unassembled WGS sequence"/>
</dbReference>
<protein>
    <submittedName>
        <fullName evidence="2">Uncharacterized protein</fullName>
    </submittedName>
</protein>
<organism evidence="2 3">
    <name type="scientific">Bacillus salacetis</name>
    <dbReference type="NCBI Taxonomy" id="2315464"/>
    <lineage>
        <taxon>Bacteria</taxon>
        <taxon>Bacillati</taxon>
        <taxon>Bacillota</taxon>
        <taxon>Bacilli</taxon>
        <taxon>Bacillales</taxon>
        <taxon>Bacillaceae</taxon>
        <taxon>Bacillus</taxon>
    </lineage>
</organism>
<accession>A0A3A1QV02</accession>
<feature type="transmembrane region" description="Helical" evidence="1">
    <location>
        <begin position="34"/>
        <end position="52"/>
    </location>
</feature>
<comment type="caution">
    <text evidence="2">The sequence shown here is derived from an EMBL/GenBank/DDBJ whole genome shotgun (WGS) entry which is preliminary data.</text>
</comment>
<reference evidence="2 3" key="1">
    <citation type="submission" date="2018-09" db="EMBL/GenBank/DDBJ databases">
        <title>Bacillus saliacetes sp. nov., isolated from Thai shrimp paste (Ka-pi).</title>
        <authorList>
            <person name="Daroonpunt R."/>
            <person name="Tanasupawat S."/>
            <person name="Yiamsombut S."/>
        </authorList>
    </citation>
    <scope>NUCLEOTIDE SEQUENCE [LARGE SCALE GENOMIC DNA]</scope>
    <source>
        <strain evidence="2 3">SKP7-4</strain>
    </source>
</reference>
<keyword evidence="1" id="KW-0812">Transmembrane</keyword>
<keyword evidence="1" id="KW-1133">Transmembrane helix</keyword>
<dbReference type="OrthoDB" id="2943482at2"/>
<feature type="transmembrane region" description="Helical" evidence="1">
    <location>
        <begin position="117"/>
        <end position="135"/>
    </location>
</feature>
<proteinExistence type="predicted"/>